<evidence type="ECO:0000256" key="3">
    <source>
        <dbReference type="ARBA" id="ARBA00022559"/>
    </source>
</evidence>
<evidence type="ECO:0000256" key="5">
    <source>
        <dbReference type="PIRSR" id="PIRSR619791-2"/>
    </source>
</evidence>
<dbReference type="GO" id="GO:0046872">
    <property type="term" value="F:metal ion binding"/>
    <property type="evidence" value="ECO:0007669"/>
    <property type="project" value="UniProtKB-KW"/>
</dbReference>
<dbReference type="AlphaFoldDB" id="A0AAV4T3Q4"/>
<dbReference type="InterPro" id="IPR037120">
    <property type="entry name" value="Haem_peroxidase_sf_animal"/>
</dbReference>
<dbReference type="Proteomes" id="UP001054945">
    <property type="component" value="Unassembled WGS sequence"/>
</dbReference>
<evidence type="ECO:0000256" key="2">
    <source>
        <dbReference type="ARBA" id="ARBA00022525"/>
    </source>
</evidence>
<keyword evidence="5" id="KW-0349">Heme</keyword>
<feature type="binding site" description="axial binding residue" evidence="5">
    <location>
        <position position="166"/>
    </location>
    <ligand>
        <name>heme b</name>
        <dbReference type="ChEBI" id="CHEBI:60344"/>
    </ligand>
    <ligandPart>
        <name>Fe</name>
        <dbReference type="ChEBI" id="CHEBI:18248"/>
    </ligandPart>
</feature>
<keyword evidence="7" id="KW-1185">Reference proteome</keyword>
<dbReference type="Pfam" id="PF03098">
    <property type="entry name" value="An_peroxidase"/>
    <property type="match status" value="2"/>
</dbReference>
<keyword evidence="4" id="KW-0325">Glycoprotein</keyword>
<comment type="subcellular location">
    <subcellularLocation>
        <location evidence="1">Secreted</location>
    </subcellularLocation>
</comment>
<evidence type="ECO:0000313" key="7">
    <source>
        <dbReference type="Proteomes" id="UP001054945"/>
    </source>
</evidence>
<dbReference type="Gene3D" id="1.10.640.10">
    <property type="entry name" value="Haem peroxidase domain superfamily, animal type"/>
    <property type="match status" value="2"/>
</dbReference>
<dbReference type="PROSITE" id="PS50292">
    <property type="entry name" value="PEROXIDASE_3"/>
    <property type="match status" value="1"/>
</dbReference>
<keyword evidence="3 6" id="KW-0560">Oxidoreductase</keyword>
<keyword evidence="5" id="KW-0408">Iron</keyword>
<evidence type="ECO:0000256" key="4">
    <source>
        <dbReference type="ARBA" id="ARBA00023180"/>
    </source>
</evidence>
<evidence type="ECO:0000313" key="6">
    <source>
        <dbReference type="EMBL" id="GIY40920.1"/>
    </source>
</evidence>
<comment type="caution">
    <text evidence="6">The sequence shown here is derived from an EMBL/GenBank/DDBJ whole genome shotgun (WGS) entry which is preliminary data.</text>
</comment>
<reference evidence="6 7" key="1">
    <citation type="submission" date="2021-06" db="EMBL/GenBank/DDBJ databases">
        <title>Caerostris extrusa draft genome.</title>
        <authorList>
            <person name="Kono N."/>
            <person name="Arakawa K."/>
        </authorList>
    </citation>
    <scope>NUCLEOTIDE SEQUENCE [LARGE SCALE GENOMIC DNA]</scope>
</reference>
<keyword evidence="3 6" id="KW-0575">Peroxidase</keyword>
<dbReference type="InterPro" id="IPR019791">
    <property type="entry name" value="Haem_peroxidase_animal"/>
</dbReference>
<dbReference type="GO" id="GO:0005576">
    <property type="term" value="C:extracellular region"/>
    <property type="evidence" value="ECO:0007669"/>
    <property type="project" value="UniProtKB-SubCell"/>
</dbReference>
<dbReference type="PRINTS" id="PR00457">
    <property type="entry name" value="ANPEROXIDASE"/>
</dbReference>
<dbReference type="EMBL" id="BPLR01010676">
    <property type="protein sequence ID" value="GIY40920.1"/>
    <property type="molecule type" value="Genomic_DNA"/>
</dbReference>
<feature type="non-terminal residue" evidence="6">
    <location>
        <position position="1"/>
    </location>
</feature>
<dbReference type="GO" id="GO:0004601">
    <property type="term" value="F:peroxidase activity"/>
    <property type="evidence" value="ECO:0007669"/>
    <property type="project" value="UniProtKB-KW"/>
</dbReference>
<keyword evidence="5" id="KW-0479">Metal-binding</keyword>
<keyword evidence="2" id="KW-0964">Secreted</keyword>
<dbReference type="GO" id="GO:0006979">
    <property type="term" value="P:response to oxidative stress"/>
    <property type="evidence" value="ECO:0007669"/>
    <property type="project" value="InterPro"/>
</dbReference>
<name>A0AAV4T3Q4_CAEEX</name>
<dbReference type="GO" id="GO:0020037">
    <property type="term" value="F:heme binding"/>
    <property type="evidence" value="ECO:0007669"/>
    <property type="project" value="InterPro"/>
</dbReference>
<dbReference type="PANTHER" id="PTHR11475">
    <property type="entry name" value="OXIDASE/PEROXIDASE"/>
    <property type="match status" value="1"/>
</dbReference>
<sequence length="197" mass="22251">FNVTCLSFVRTLECTTCDSDRRQQSNGATATLDASIVYGADDERASILRTNDGTGRMIANYTEEGELLPTGDDPNDIFWEHNRIATRLKIFNPHWDDERLYQESRKINIAQLQSITYGEYLPYLLGPSLMEQFNLTVLPGSEGTQYDSSVRLGMWNEFATAVFRLHSMVAKKVGALGLEFRTCTRTPNYSARATWAS</sequence>
<proteinExistence type="predicted"/>
<protein>
    <submittedName>
        <fullName evidence="6">Chorion peroxidase</fullName>
    </submittedName>
</protein>
<accession>A0AAV4T3Q4</accession>
<dbReference type="SUPFAM" id="SSF48113">
    <property type="entry name" value="Heme-dependent peroxidases"/>
    <property type="match status" value="1"/>
</dbReference>
<gene>
    <name evidence="6" type="primary">pxt</name>
    <name evidence="6" type="ORF">CEXT_191911</name>
</gene>
<dbReference type="InterPro" id="IPR010255">
    <property type="entry name" value="Haem_peroxidase_sf"/>
</dbReference>
<dbReference type="PANTHER" id="PTHR11475:SF4">
    <property type="entry name" value="CHORION PEROXIDASE"/>
    <property type="match status" value="1"/>
</dbReference>
<evidence type="ECO:0000256" key="1">
    <source>
        <dbReference type="ARBA" id="ARBA00004613"/>
    </source>
</evidence>
<organism evidence="6 7">
    <name type="scientific">Caerostris extrusa</name>
    <name type="common">Bark spider</name>
    <name type="synonym">Caerostris bankana</name>
    <dbReference type="NCBI Taxonomy" id="172846"/>
    <lineage>
        <taxon>Eukaryota</taxon>
        <taxon>Metazoa</taxon>
        <taxon>Ecdysozoa</taxon>
        <taxon>Arthropoda</taxon>
        <taxon>Chelicerata</taxon>
        <taxon>Arachnida</taxon>
        <taxon>Araneae</taxon>
        <taxon>Araneomorphae</taxon>
        <taxon>Entelegynae</taxon>
        <taxon>Araneoidea</taxon>
        <taxon>Araneidae</taxon>
        <taxon>Caerostris</taxon>
    </lineage>
</organism>